<evidence type="ECO:0000256" key="4">
    <source>
        <dbReference type="ARBA" id="ARBA00023034"/>
    </source>
</evidence>
<dbReference type="Pfam" id="PF24597">
    <property type="entry name" value="TPR_DOP1_M"/>
    <property type="match status" value="1"/>
</dbReference>
<comment type="subcellular location">
    <subcellularLocation>
        <location evidence="1">Golgi apparatus membrane</location>
        <topology evidence="1">Peripheral membrane protein</topology>
    </subcellularLocation>
</comment>
<dbReference type="GO" id="GO:0015031">
    <property type="term" value="P:protein transport"/>
    <property type="evidence" value="ECO:0007669"/>
    <property type="project" value="UniProtKB-KW"/>
</dbReference>
<evidence type="ECO:0000256" key="5">
    <source>
        <dbReference type="ARBA" id="ARBA00023136"/>
    </source>
</evidence>
<proteinExistence type="inferred from homology"/>
<feature type="domain" description="DOP1-like C-terminal" evidence="9">
    <location>
        <begin position="987"/>
        <end position="1392"/>
    </location>
</feature>
<dbReference type="OMA" id="WIHETSE"/>
<evidence type="ECO:0000256" key="3">
    <source>
        <dbReference type="ARBA" id="ARBA00022927"/>
    </source>
</evidence>
<organism evidence="10 11">
    <name type="scientific">Diutina rugosa</name>
    <name type="common">Yeast</name>
    <name type="synonym">Candida rugosa</name>
    <dbReference type="NCBI Taxonomy" id="5481"/>
    <lineage>
        <taxon>Eukaryota</taxon>
        <taxon>Fungi</taxon>
        <taxon>Dikarya</taxon>
        <taxon>Ascomycota</taxon>
        <taxon>Saccharomycotina</taxon>
        <taxon>Pichiomycetes</taxon>
        <taxon>Debaryomycetaceae</taxon>
        <taxon>Diutina</taxon>
    </lineage>
</organism>
<dbReference type="GO" id="GO:0000139">
    <property type="term" value="C:Golgi membrane"/>
    <property type="evidence" value="ECO:0007669"/>
    <property type="project" value="UniProtKB-SubCell"/>
</dbReference>
<comment type="caution">
    <text evidence="10">The sequence shown here is derived from an EMBL/GenBank/DDBJ whole genome shotgun (WGS) entry which is preliminary data.</text>
</comment>
<evidence type="ECO:0000313" key="10">
    <source>
        <dbReference type="EMBL" id="KAA8896615.1"/>
    </source>
</evidence>
<dbReference type="GO" id="GO:0005768">
    <property type="term" value="C:endosome"/>
    <property type="evidence" value="ECO:0007669"/>
    <property type="project" value="TreeGrafter"/>
</dbReference>
<dbReference type="PANTHER" id="PTHR14042:SF24">
    <property type="entry name" value="PROTEIN DOPEY-1 HOMOLOG"/>
    <property type="match status" value="1"/>
</dbReference>
<dbReference type="OrthoDB" id="297643at2759"/>
<reference evidence="10 11" key="1">
    <citation type="submission" date="2019-07" db="EMBL/GenBank/DDBJ databases">
        <title>Genome assembly of two rare yeast pathogens: Diutina rugosa and Trichomonascus ciferrii.</title>
        <authorList>
            <person name="Mixao V."/>
            <person name="Saus E."/>
            <person name="Hansen A."/>
            <person name="Lass-Flor C."/>
            <person name="Gabaldon T."/>
        </authorList>
    </citation>
    <scope>NUCLEOTIDE SEQUENCE [LARGE SCALE GENOMIC DNA]</scope>
    <source>
        <strain evidence="10 11">CBS 613</strain>
    </source>
</reference>
<evidence type="ECO:0000256" key="1">
    <source>
        <dbReference type="ARBA" id="ARBA00004395"/>
    </source>
</evidence>
<accession>A0A642UC90</accession>
<evidence type="ECO:0000256" key="2">
    <source>
        <dbReference type="ARBA" id="ARBA00022448"/>
    </source>
</evidence>
<keyword evidence="3" id="KW-0653">Protein transport</keyword>
<dbReference type="InterPro" id="IPR056457">
    <property type="entry name" value="DOP1_C"/>
</dbReference>
<feature type="domain" description="DOP1 N-terminal" evidence="7">
    <location>
        <begin position="6"/>
        <end position="291"/>
    </location>
</feature>
<dbReference type="InterPro" id="IPR007249">
    <property type="entry name" value="DOP1_N"/>
</dbReference>
<keyword evidence="5" id="KW-0472">Membrane</keyword>
<evidence type="ECO:0000259" key="9">
    <source>
        <dbReference type="Pfam" id="PF24598"/>
    </source>
</evidence>
<keyword evidence="11" id="KW-1185">Reference proteome</keyword>
<dbReference type="GO" id="GO:0005829">
    <property type="term" value="C:cytosol"/>
    <property type="evidence" value="ECO:0007669"/>
    <property type="project" value="GOC"/>
</dbReference>
<sequence>MPRVKVVDKALLQFHNLSEWADYIAALARLQKSLVGHETSLDESAVDVASTLARCLSSQLPSGVHQKALGVYIQIFSAFSDAHINETVELWLPGLFPVLSFGASAVKPVALGVIRDQVMSRLTAKSLEVVGFPLLCALLSGLEDETSELFASFHATVETYKRLVNDDSVFWQKLMLVVIRSSERRMGALRWITRHWPKITGDDISDEAKAILNLEAGGLAVRMFVAAIADEDIVVVRGFFDTLLTQWPLSECQKRVSAKDLQLLVMAVASVTLRRDMSLNRRLYTYLLGPSASDSVTYFQEYGFGPLVQGLLAKIEINANDAIRMSLSLAMDRWEISHLVIPKVFGAILNVFCTSEDAKVTASCRQYFDAIAPEYMWRQLITGDAKTTRQLVDNWQFPSDGNGDVELVLVALMFSANHAPETLTRLVRMCAPMEKATESDGEETEVSVDEIKTDDITTNIVDYYTQRIADNGPKVPYSKPQIRRLLVKGVVDLYNQAPRQYSPVVVDVCNLTATKLSVADVVHDDVLAIQQVFSVVEPPLPSSLLAQLLSQLLARDDLRQVPKLLDYFPRGQVEAGIFLELAKGERARAYQVFGQLWLQFSHHDPEVLSRPLQLVVDAVPDPSAVGCLAAICESSRRTPLIQLLVTPPQDPADYGRWQYHFNSVVAMVDAVPRAREGFCDGDGRAKWSLVTQVERLMTEAAIVEADGDRQYFDAVTAGLLMVSKLVTGAEQEFGDLAQRLFEATLRFGGKGVAYEAVQAKALDVLQGFPSLAKVGDAVVDYILKGVEVARTPVVVEKWIAVLVRTLPMVGETQFFFAVVPFTEALIAKLDDPALVEVVFKGIKDMATISHSYSRAHQGTAVGSGAPGTPQTPSSASFLGKVFTIETPASEQEGRQRQAATEQAVRISVAAAVKVWTSSESATRRFLVKKLLTKLLDLEPKLVVESLVAKENVRLVMIVDGGRQVVVSQLFDTVTSASGSLQTRTSEFLVEYFRFAVDADSLVDIWPQTFEFLQSVAAHKTALPGGLRLAVEVGHLAKPGVAPPPELADTVVKLVNLVSQMEPRRSEPEATLAEVLPRVSTIYGSDSDKLVATTNTVVYNVVAPELKRAYKTSLASVSPQIISVMATLGKLSPTKSWRQTVIEVFHSPSFFDTEPAAWGPVLKLWIKQDIDKFGELLTKAAPATSSISLWGEGSSAETKEKIGSLKRVAYLLLIGDVDQFLGQFDAICDLIDNSLAMGDKVPAEYLAALTVMVRAMSIRFSELHLLPKWTGIIQLIMVGLRPLATPERAKFTAGQTQLALGAAKLLDQLLLLGYDEFSLAEWMFIGETGVVSAIVRQQHQQKDAVTVASVSIDSTYDHPLAPLLKGVTSVASVAALRSFFNGLKVVHYERVYSMQHVDGAAIDADVYADVFD</sequence>
<feature type="domain" description="DOP1-like middle TPR" evidence="8">
    <location>
        <begin position="298"/>
        <end position="382"/>
    </location>
</feature>
<dbReference type="PANTHER" id="PTHR14042">
    <property type="entry name" value="DOPEY-RELATED"/>
    <property type="match status" value="1"/>
</dbReference>
<evidence type="ECO:0000256" key="6">
    <source>
        <dbReference type="ARBA" id="ARBA00046326"/>
    </source>
</evidence>
<keyword evidence="2" id="KW-0813">Transport</keyword>
<name>A0A642UC90_DIURU</name>
<dbReference type="GO" id="GO:0005802">
    <property type="term" value="C:trans-Golgi network"/>
    <property type="evidence" value="ECO:0007669"/>
    <property type="project" value="TreeGrafter"/>
</dbReference>
<dbReference type="RefSeq" id="XP_034009475.1">
    <property type="nucleotide sequence ID" value="XM_034158630.1"/>
</dbReference>
<dbReference type="Proteomes" id="UP000449547">
    <property type="component" value="Unassembled WGS sequence"/>
</dbReference>
<dbReference type="InterPro" id="IPR016024">
    <property type="entry name" value="ARM-type_fold"/>
</dbReference>
<dbReference type="InterPro" id="IPR040314">
    <property type="entry name" value="DOP1"/>
</dbReference>
<gene>
    <name evidence="10" type="ORF">DIURU_005627</name>
</gene>
<comment type="similarity">
    <text evidence="6">Belongs to the DOP1 family.</text>
</comment>
<dbReference type="GeneID" id="54784278"/>
<dbReference type="GO" id="GO:0006895">
    <property type="term" value="P:Golgi to endosome transport"/>
    <property type="evidence" value="ECO:0007669"/>
    <property type="project" value="InterPro"/>
</dbReference>
<dbReference type="VEuPathDB" id="FungiDB:DIURU_005627"/>
<dbReference type="EMBL" id="SWFT01000163">
    <property type="protein sequence ID" value="KAA8896615.1"/>
    <property type="molecule type" value="Genomic_DNA"/>
</dbReference>
<dbReference type="Pfam" id="PF24598">
    <property type="entry name" value="DOP1_C"/>
    <property type="match status" value="1"/>
</dbReference>
<protein>
    <submittedName>
        <fullName evidence="10">Uncharacterized protein</fullName>
    </submittedName>
</protein>
<keyword evidence="4" id="KW-0333">Golgi apparatus</keyword>
<dbReference type="InterPro" id="IPR056458">
    <property type="entry name" value="TPR_DOP1_M"/>
</dbReference>
<evidence type="ECO:0000313" key="11">
    <source>
        <dbReference type="Proteomes" id="UP000449547"/>
    </source>
</evidence>
<evidence type="ECO:0000259" key="8">
    <source>
        <dbReference type="Pfam" id="PF24597"/>
    </source>
</evidence>
<evidence type="ECO:0000259" key="7">
    <source>
        <dbReference type="Pfam" id="PF04118"/>
    </source>
</evidence>
<dbReference type="Pfam" id="PF04118">
    <property type="entry name" value="Dopey_N"/>
    <property type="match status" value="1"/>
</dbReference>
<dbReference type="SUPFAM" id="SSF48371">
    <property type="entry name" value="ARM repeat"/>
    <property type="match status" value="1"/>
</dbReference>